<reference evidence="2" key="1">
    <citation type="journal article" date="2019" name="Int. J. Syst. Evol. Microbiol.">
        <title>The Global Catalogue of Microorganisms (GCM) 10K type strain sequencing project: providing services to taxonomists for standard genome sequencing and annotation.</title>
        <authorList>
            <consortium name="The Broad Institute Genomics Platform"/>
            <consortium name="The Broad Institute Genome Sequencing Center for Infectious Disease"/>
            <person name="Wu L."/>
            <person name="Ma J."/>
        </authorList>
    </citation>
    <scope>NUCLEOTIDE SEQUENCE [LARGE SCALE GENOMIC DNA]</scope>
    <source>
        <strain evidence="2">JCM 17326</strain>
    </source>
</reference>
<gene>
    <name evidence="1" type="ORF">GCM10022419_057890</name>
</gene>
<evidence type="ECO:0000313" key="1">
    <source>
        <dbReference type="EMBL" id="GAA3569415.1"/>
    </source>
</evidence>
<dbReference type="Proteomes" id="UP001500630">
    <property type="component" value="Unassembled WGS sequence"/>
</dbReference>
<proteinExistence type="predicted"/>
<dbReference type="RefSeq" id="WP_345566562.1">
    <property type="nucleotide sequence ID" value="NZ_BAABDQ010000013.1"/>
</dbReference>
<organism evidence="1 2">
    <name type="scientific">Nonomuraea rosea</name>
    <dbReference type="NCBI Taxonomy" id="638574"/>
    <lineage>
        <taxon>Bacteria</taxon>
        <taxon>Bacillati</taxon>
        <taxon>Actinomycetota</taxon>
        <taxon>Actinomycetes</taxon>
        <taxon>Streptosporangiales</taxon>
        <taxon>Streptosporangiaceae</taxon>
        <taxon>Nonomuraea</taxon>
    </lineage>
</organism>
<dbReference type="EMBL" id="BAABDQ010000013">
    <property type="protein sequence ID" value="GAA3569415.1"/>
    <property type="molecule type" value="Genomic_DNA"/>
</dbReference>
<keyword evidence="2" id="KW-1185">Reference proteome</keyword>
<evidence type="ECO:0008006" key="3">
    <source>
        <dbReference type="Google" id="ProtNLM"/>
    </source>
</evidence>
<sequence>MGVFYDYFRAADRHAAVAKPDYPRAVEKPLLGIPAFDAVETKWLAPWGSLADLIALIRNVPCTHDLVQTVDLYPPPEDAPKTDEEWDALPEDSPYFAGPGIEELSADVRDSLADVPDERLIELGRQWAADDDSDPRQLSRLIAELRDLARRARSEEQLLYCWSFGG</sequence>
<name>A0ABP6XMY9_9ACTN</name>
<evidence type="ECO:0000313" key="2">
    <source>
        <dbReference type="Proteomes" id="UP001500630"/>
    </source>
</evidence>
<protein>
    <recommendedName>
        <fullName evidence="3">DUF1877 family protein</fullName>
    </recommendedName>
</protein>
<comment type="caution">
    <text evidence="1">The sequence shown here is derived from an EMBL/GenBank/DDBJ whole genome shotgun (WGS) entry which is preliminary data.</text>
</comment>
<accession>A0ABP6XMY9</accession>